<dbReference type="PANTHER" id="PTHR10963:SF24">
    <property type="entry name" value="GLYCOSIDASE C21B10.07-RELATED"/>
    <property type="match status" value="1"/>
</dbReference>
<evidence type="ECO:0000313" key="4">
    <source>
        <dbReference type="Proteomes" id="UP000617734"/>
    </source>
</evidence>
<reference evidence="3" key="1">
    <citation type="journal article" date="2014" name="Int. J. Syst. Evol. Microbiol.">
        <title>Complete genome sequence of Corynebacterium casei LMG S-19264T (=DSM 44701T), isolated from a smear-ripened cheese.</title>
        <authorList>
            <consortium name="US DOE Joint Genome Institute (JGI-PGF)"/>
            <person name="Walter F."/>
            <person name="Albersmeier A."/>
            <person name="Kalinowski J."/>
            <person name="Ruckert C."/>
        </authorList>
    </citation>
    <scope>NUCLEOTIDE SEQUENCE</scope>
    <source>
        <strain evidence="3">JCM 4646</strain>
    </source>
</reference>
<keyword evidence="4" id="KW-1185">Reference proteome</keyword>
<dbReference type="RefSeq" id="WP_190215034.1">
    <property type="nucleotide sequence ID" value="NZ_BNBO01000066.1"/>
</dbReference>
<dbReference type="AlphaFoldDB" id="A0A919GFX4"/>
<dbReference type="SUPFAM" id="SSF49899">
    <property type="entry name" value="Concanavalin A-like lectins/glucanases"/>
    <property type="match status" value="1"/>
</dbReference>
<reference evidence="3" key="2">
    <citation type="submission" date="2020-09" db="EMBL/GenBank/DDBJ databases">
        <authorList>
            <person name="Sun Q."/>
            <person name="Ohkuma M."/>
        </authorList>
    </citation>
    <scope>NUCLEOTIDE SEQUENCE</scope>
    <source>
        <strain evidence="3">JCM 4646</strain>
    </source>
</reference>
<dbReference type="EMBL" id="BNBO01000066">
    <property type="protein sequence ID" value="GHH83571.1"/>
    <property type="molecule type" value="Genomic_DNA"/>
</dbReference>
<comment type="caution">
    <text evidence="3">The sequence shown here is derived from an EMBL/GenBank/DDBJ whole genome shotgun (WGS) entry which is preliminary data.</text>
</comment>
<feature type="signal peptide" evidence="1">
    <location>
        <begin position="1"/>
        <end position="21"/>
    </location>
</feature>
<dbReference type="PANTHER" id="PTHR10963">
    <property type="entry name" value="GLYCOSYL HYDROLASE-RELATED"/>
    <property type="match status" value="1"/>
</dbReference>
<evidence type="ECO:0000256" key="1">
    <source>
        <dbReference type="SAM" id="SignalP"/>
    </source>
</evidence>
<sequence length="262" mass="28116">MKPTRQLLAIALIGATAATQAGTLAHADQRGRGDIVFSDTFEDLSVGRGHDWGWQTAAYARCVTNPNDAKLDHLTTDALDTANGYLTITATRRPDGYWDTGLITTGDSCDSGGNLAEVRTGDTILAHVRLPDTGSGAWPALWTWRDGGNELDIFEWHSDRTDSLEFANHTGHSNVLYTAPEIGPGQWVYVGAELGADNVTWLVGTDPDNLTAAYEDHVGVGPDFVSYPVLSLSINNGNFHAAPATDEPVTLGIDSLSIIRPR</sequence>
<protein>
    <recommendedName>
        <fullName evidence="2">GH16 domain-containing protein</fullName>
    </recommendedName>
</protein>
<keyword evidence="1" id="KW-0732">Signal</keyword>
<dbReference type="Proteomes" id="UP000617734">
    <property type="component" value="Unassembled WGS sequence"/>
</dbReference>
<feature type="chain" id="PRO_5038920128" description="GH16 domain-containing protein" evidence="1">
    <location>
        <begin position="22"/>
        <end position="262"/>
    </location>
</feature>
<organism evidence="3 4">
    <name type="scientific">Kitasatospora indigofera</name>
    <dbReference type="NCBI Taxonomy" id="67307"/>
    <lineage>
        <taxon>Bacteria</taxon>
        <taxon>Bacillati</taxon>
        <taxon>Actinomycetota</taxon>
        <taxon>Actinomycetes</taxon>
        <taxon>Kitasatosporales</taxon>
        <taxon>Streptomycetaceae</taxon>
        <taxon>Kitasatospora</taxon>
    </lineage>
</organism>
<proteinExistence type="predicted"/>
<dbReference type="InterPro" id="IPR050546">
    <property type="entry name" value="Glycosyl_Hydrlase_16"/>
</dbReference>
<feature type="domain" description="GH16" evidence="2">
    <location>
        <begin position="50"/>
        <end position="262"/>
    </location>
</feature>
<evidence type="ECO:0000313" key="3">
    <source>
        <dbReference type="EMBL" id="GHH83571.1"/>
    </source>
</evidence>
<dbReference type="GO" id="GO:0009251">
    <property type="term" value="P:glucan catabolic process"/>
    <property type="evidence" value="ECO:0007669"/>
    <property type="project" value="TreeGrafter"/>
</dbReference>
<dbReference type="InterPro" id="IPR013320">
    <property type="entry name" value="ConA-like_dom_sf"/>
</dbReference>
<gene>
    <name evidence="3" type="ORF">GCM10018781_71080</name>
</gene>
<dbReference type="Gene3D" id="2.60.120.200">
    <property type="match status" value="1"/>
</dbReference>
<dbReference type="PROSITE" id="PS51762">
    <property type="entry name" value="GH16_2"/>
    <property type="match status" value="1"/>
</dbReference>
<evidence type="ECO:0000259" key="2">
    <source>
        <dbReference type="PROSITE" id="PS51762"/>
    </source>
</evidence>
<dbReference type="GO" id="GO:0004553">
    <property type="term" value="F:hydrolase activity, hydrolyzing O-glycosyl compounds"/>
    <property type="evidence" value="ECO:0007669"/>
    <property type="project" value="InterPro"/>
</dbReference>
<name>A0A919GFX4_9ACTN</name>
<accession>A0A919GFX4</accession>
<dbReference type="InterPro" id="IPR000757">
    <property type="entry name" value="Beta-glucanase-like"/>
</dbReference>
<dbReference type="GeneID" id="95357362"/>